<dbReference type="EMBL" id="CP001997">
    <property type="protein sequence ID" value="ADE57412.1"/>
    <property type="molecule type" value="Genomic_DNA"/>
</dbReference>
<evidence type="ECO:0000256" key="2">
    <source>
        <dbReference type="ARBA" id="ARBA00008417"/>
    </source>
</evidence>
<evidence type="ECO:0000256" key="1">
    <source>
        <dbReference type="ARBA" id="ARBA00004651"/>
    </source>
</evidence>
<feature type="transmembrane region" description="Helical" evidence="10">
    <location>
        <begin position="48"/>
        <end position="72"/>
    </location>
</feature>
<keyword evidence="7 10" id="KW-1133">Transmembrane helix</keyword>
<feature type="transmembrane region" description="Helical" evidence="10">
    <location>
        <begin position="362"/>
        <end position="381"/>
    </location>
</feature>
<dbReference type="InterPro" id="IPR051327">
    <property type="entry name" value="MATE_MepA_subfamily"/>
</dbReference>
<dbReference type="Proteomes" id="UP000002366">
    <property type="component" value="Chromosome"/>
</dbReference>
<feature type="transmembrane region" description="Helical" evidence="10">
    <location>
        <begin position="164"/>
        <end position="184"/>
    </location>
</feature>
<feature type="transmembrane region" description="Helical" evidence="10">
    <location>
        <begin position="270"/>
        <end position="291"/>
    </location>
</feature>
<feature type="transmembrane region" description="Helical" evidence="10">
    <location>
        <begin position="388"/>
        <end position="410"/>
    </location>
</feature>
<feature type="transmembrane region" description="Helical" evidence="10">
    <location>
        <begin position="416"/>
        <end position="436"/>
    </location>
</feature>
<evidence type="ECO:0000313" key="12">
    <source>
        <dbReference type="Proteomes" id="UP000002366"/>
    </source>
</evidence>
<dbReference type="GO" id="GO:0015297">
    <property type="term" value="F:antiporter activity"/>
    <property type="evidence" value="ECO:0007669"/>
    <property type="project" value="InterPro"/>
</dbReference>
<dbReference type="InterPro" id="IPR045070">
    <property type="entry name" value="MATE_MepA-like"/>
</dbReference>
<feature type="transmembrane region" description="Helical" evidence="10">
    <location>
        <begin position="312"/>
        <end position="335"/>
    </location>
</feature>
<reference evidence="11 12" key="1">
    <citation type="journal article" date="2010" name="Stand. Genomic Sci.">
        <title>Complete genome sequence of Aminobacterium colombiense type strain (ALA-1).</title>
        <authorList>
            <person name="Chertkov O."/>
            <person name="Sikorski J."/>
            <person name="Brambilla E."/>
            <person name="Lapidus A."/>
            <person name="Copeland A."/>
            <person name="Glavina Del Rio T."/>
            <person name="Nolan M."/>
            <person name="Lucas S."/>
            <person name="Tice H."/>
            <person name="Cheng J.F."/>
            <person name="Han C."/>
            <person name="Detter J.C."/>
            <person name="Bruce D."/>
            <person name="Tapia R."/>
            <person name="Goodwin L."/>
            <person name="Pitluck S."/>
            <person name="Liolios K."/>
            <person name="Ivanova N."/>
            <person name="Mavromatis K."/>
            <person name="Ovchinnikova G."/>
            <person name="Pati A."/>
            <person name="Chen A."/>
            <person name="Palaniappan K."/>
            <person name="Land M."/>
            <person name="Hauser L."/>
            <person name="Chang Y.J."/>
            <person name="Jeffries C.D."/>
            <person name="Spring S."/>
            <person name="Rohde M."/>
            <person name="Goker M."/>
            <person name="Bristow J."/>
            <person name="Eisen J.A."/>
            <person name="Markowitz V."/>
            <person name="Hugenholtz P."/>
            <person name="Kyrpides N.C."/>
            <person name="Klenk H.P."/>
        </authorList>
    </citation>
    <scope>NUCLEOTIDE SEQUENCE [LARGE SCALE GENOMIC DNA]</scope>
    <source>
        <strain evidence="12">DSM 12261 / ALA-1</strain>
    </source>
</reference>
<dbReference type="RefSeq" id="WP_013048675.1">
    <property type="nucleotide sequence ID" value="NC_014011.1"/>
</dbReference>
<dbReference type="InterPro" id="IPR048279">
    <property type="entry name" value="MdtK-like"/>
</dbReference>
<dbReference type="GO" id="GO:0042910">
    <property type="term" value="F:xenobiotic transmembrane transporter activity"/>
    <property type="evidence" value="ECO:0007669"/>
    <property type="project" value="InterPro"/>
</dbReference>
<feature type="transmembrane region" description="Helical" evidence="10">
    <location>
        <begin position="12"/>
        <end position="36"/>
    </location>
</feature>
<dbReference type="GO" id="GO:0005886">
    <property type="term" value="C:plasma membrane"/>
    <property type="evidence" value="ECO:0007669"/>
    <property type="project" value="UniProtKB-SubCell"/>
</dbReference>
<dbReference type="PANTHER" id="PTHR43823:SF3">
    <property type="entry name" value="MULTIDRUG EXPORT PROTEIN MEPA"/>
    <property type="match status" value="1"/>
</dbReference>
<accession>D5EFT0</accession>
<evidence type="ECO:0000256" key="7">
    <source>
        <dbReference type="ARBA" id="ARBA00022989"/>
    </source>
</evidence>
<feature type="transmembrane region" description="Helical" evidence="10">
    <location>
        <begin position="136"/>
        <end position="157"/>
    </location>
</feature>
<keyword evidence="9" id="KW-0046">Antibiotic resistance</keyword>
<sequence length="473" mass="51134">MKYTFDPLRGSIFSVFLYYSSLTVIGMLAVSSASAIDAAFLGNMDGEVALATVTLTLPFVIFVGGVAFMMGIGGSVSCGKYLGAGDVQTASAIFTKTLLATLLFAVGVCFTATIGVDLLVVLLGASPAIAPSVRTYTSILTLFIPFSVTGICLSYFVRVDGRPLLAAVAMTVGAIVNISLDWLFVVKLHWGIQGAAFATGFSQITLLCMLFSHFLQKKGKLRFNMRGGSWKEIIRAAYNGFSEFANEISAGFLTFLFNRIMIRRLGVAGVAAYTIVNYILYLGSMACYGISDAIQPIISKNFGAGKAKRIKGFLWIAGGTVTFLGILIVSILLLMPNSMIKLFTNSEAEITICIARDFIAHFWPAFLLIGINIVFSSYFTAMQKPVHSAFIAISRSLVAPATLLYILPLFLGNKGIYMAVPLAELATFILALALFMPNSPLKLIRSDQIYKKLGEKRELFPQKGVPTSESRFS</sequence>
<evidence type="ECO:0000256" key="5">
    <source>
        <dbReference type="ARBA" id="ARBA00022475"/>
    </source>
</evidence>
<name>D5EFT0_AMICL</name>
<evidence type="ECO:0000256" key="3">
    <source>
        <dbReference type="ARBA" id="ARBA00022106"/>
    </source>
</evidence>
<comment type="similarity">
    <text evidence="2">Belongs to the multi antimicrobial extrusion (MATE) (TC 2.A.66.1) family. MepA subfamily.</text>
</comment>
<dbReference type="GO" id="GO:0046677">
    <property type="term" value="P:response to antibiotic"/>
    <property type="evidence" value="ECO:0007669"/>
    <property type="project" value="UniProtKB-KW"/>
</dbReference>
<dbReference type="PIRSF" id="PIRSF006603">
    <property type="entry name" value="DinF"/>
    <property type="match status" value="1"/>
</dbReference>
<dbReference type="Pfam" id="PF01554">
    <property type="entry name" value="MatE"/>
    <property type="match status" value="2"/>
</dbReference>
<keyword evidence="4" id="KW-0813">Transport</keyword>
<dbReference type="HOGENOM" id="CLU_012893_0_2_0"/>
<feature type="transmembrane region" description="Helical" evidence="10">
    <location>
        <begin position="98"/>
        <end position="124"/>
    </location>
</feature>
<evidence type="ECO:0000256" key="10">
    <source>
        <dbReference type="SAM" id="Phobius"/>
    </source>
</evidence>
<feature type="transmembrane region" description="Helical" evidence="10">
    <location>
        <begin position="190"/>
        <end position="215"/>
    </location>
</feature>
<dbReference type="InterPro" id="IPR002528">
    <property type="entry name" value="MATE_fam"/>
</dbReference>
<dbReference type="OrthoDB" id="3432at2"/>
<dbReference type="eggNOG" id="COG0534">
    <property type="taxonomic scope" value="Bacteria"/>
</dbReference>
<dbReference type="CDD" id="cd13143">
    <property type="entry name" value="MATE_MepA_like"/>
    <property type="match status" value="1"/>
</dbReference>
<dbReference type="KEGG" id="aco:Amico_1293"/>
<evidence type="ECO:0000256" key="8">
    <source>
        <dbReference type="ARBA" id="ARBA00023136"/>
    </source>
</evidence>
<keyword evidence="6 10" id="KW-0812">Transmembrane</keyword>
<dbReference type="AlphaFoldDB" id="D5EFT0"/>
<evidence type="ECO:0000256" key="9">
    <source>
        <dbReference type="ARBA" id="ARBA00023251"/>
    </source>
</evidence>
<keyword evidence="8 10" id="KW-0472">Membrane</keyword>
<dbReference type="STRING" id="572547.Amico_1293"/>
<evidence type="ECO:0000256" key="4">
    <source>
        <dbReference type="ARBA" id="ARBA00022448"/>
    </source>
</evidence>
<dbReference type="PANTHER" id="PTHR43823">
    <property type="entry name" value="SPORULATION PROTEIN YKVU"/>
    <property type="match status" value="1"/>
</dbReference>
<proteinExistence type="inferred from homology"/>
<evidence type="ECO:0000313" key="11">
    <source>
        <dbReference type="EMBL" id="ADE57412.1"/>
    </source>
</evidence>
<keyword evidence="5" id="KW-1003">Cell membrane</keyword>
<keyword evidence="12" id="KW-1185">Reference proteome</keyword>
<protein>
    <recommendedName>
        <fullName evidence="3">Multidrug export protein MepA</fullName>
    </recommendedName>
</protein>
<comment type="subcellular location">
    <subcellularLocation>
        <location evidence="1">Cell membrane</location>
        <topology evidence="1">Multi-pass membrane protein</topology>
    </subcellularLocation>
</comment>
<organism evidence="11 12">
    <name type="scientific">Aminobacterium colombiense (strain DSM 12261 / ALA-1)</name>
    <dbReference type="NCBI Taxonomy" id="572547"/>
    <lineage>
        <taxon>Bacteria</taxon>
        <taxon>Thermotogati</taxon>
        <taxon>Synergistota</taxon>
        <taxon>Synergistia</taxon>
        <taxon>Synergistales</taxon>
        <taxon>Aminobacteriaceae</taxon>
        <taxon>Aminobacterium</taxon>
    </lineage>
</organism>
<evidence type="ECO:0000256" key="6">
    <source>
        <dbReference type="ARBA" id="ARBA00022692"/>
    </source>
</evidence>
<gene>
    <name evidence="11" type="ordered locus">Amico_1293</name>
</gene>